<dbReference type="RefSeq" id="WP_096663695.1">
    <property type="nucleotide sequence ID" value="NZ_AP018316.1"/>
</dbReference>
<dbReference type="AlphaFoldDB" id="A0A1Z4UYM4"/>
<dbReference type="OrthoDB" id="514406at2"/>
<evidence type="ECO:0000313" key="2">
    <source>
        <dbReference type="EMBL" id="BAZ84358.1"/>
    </source>
</evidence>
<keyword evidence="1" id="KW-0812">Transmembrane</keyword>
<keyword evidence="3" id="KW-1185">Reference proteome</keyword>
<dbReference type="KEGG" id="dcm:NIES806_05440"/>
<dbReference type="Proteomes" id="UP000218702">
    <property type="component" value="Chromosome"/>
</dbReference>
<sequence>MSILKKIPWFSLTLVLLSYSTLGWVIFEEKAPWYVRLITLLTILLSLISVTNPWLKLYDYSHIFFKSNARTFLVAILAAFLFFLMIAWFRVFLDTLLIICATILAKIDFQSVGLKPALAFGYISFCSLLGLGLGALINYYI</sequence>
<proteinExistence type="predicted"/>
<protein>
    <submittedName>
        <fullName evidence="2">Uncharacterized protein</fullName>
    </submittedName>
</protein>
<keyword evidence="1" id="KW-1133">Transmembrane helix</keyword>
<evidence type="ECO:0000256" key="1">
    <source>
        <dbReference type="SAM" id="Phobius"/>
    </source>
</evidence>
<feature type="transmembrane region" description="Helical" evidence="1">
    <location>
        <begin position="117"/>
        <end position="140"/>
    </location>
</feature>
<gene>
    <name evidence="2" type="ORF">NIES806_05440</name>
</gene>
<dbReference type="EMBL" id="AP018316">
    <property type="protein sequence ID" value="BAZ84358.1"/>
    <property type="molecule type" value="Genomic_DNA"/>
</dbReference>
<feature type="transmembrane region" description="Helical" evidence="1">
    <location>
        <begin position="33"/>
        <end position="51"/>
    </location>
</feature>
<evidence type="ECO:0000313" key="3">
    <source>
        <dbReference type="Proteomes" id="UP000218702"/>
    </source>
</evidence>
<name>A0A1Z4UYM4_9CYAN</name>
<organism evidence="2 3">
    <name type="scientific">Dolichospermum compactum NIES-806</name>
    <dbReference type="NCBI Taxonomy" id="1973481"/>
    <lineage>
        <taxon>Bacteria</taxon>
        <taxon>Bacillati</taxon>
        <taxon>Cyanobacteriota</taxon>
        <taxon>Cyanophyceae</taxon>
        <taxon>Nostocales</taxon>
        <taxon>Aphanizomenonaceae</taxon>
        <taxon>Dolichospermum</taxon>
        <taxon>Dolichospermum compactum</taxon>
    </lineage>
</organism>
<reference evidence="2 3" key="1">
    <citation type="submission" date="2017-06" db="EMBL/GenBank/DDBJ databases">
        <title>Genome sequencing of cyanobaciteial culture collection at National Institute for Environmental Studies (NIES).</title>
        <authorList>
            <person name="Hirose Y."/>
            <person name="Shimura Y."/>
            <person name="Fujisawa T."/>
            <person name="Nakamura Y."/>
            <person name="Kawachi M."/>
        </authorList>
    </citation>
    <scope>NUCLEOTIDE SEQUENCE [LARGE SCALE GENOMIC DNA]</scope>
    <source>
        <strain evidence="2 3">NIES-806</strain>
    </source>
</reference>
<feature type="transmembrane region" description="Helical" evidence="1">
    <location>
        <begin position="7"/>
        <end position="27"/>
    </location>
</feature>
<keyword evidence="1" id="KW-0472">Membrane</keyword>
<feature type="transmembrane region" description="Helical" evidence="1">
    <location>
        <begin position="72"/>
        <end position="105"/>
    </location>
</feature>
<accession>A0A1Z4UYM4</accession>